<comment type="caution">
    <text evidence="1">The sequence shown here is derived from an EMBL/GenBank/DDBJ whole genome shotgun (WGS) entry which is preliminary data.</text>
</comment>
<sequence length="110" mass="12271">MQLSWLETPSHKLPHAHWQVHDGCCVPCSRSSPTTTVLNPPPFLLCTLLLLSFIYPTDRTPVDMKHFPRWSLVRTVLTTAHAEINSDSNIGHDRLLKLDGGEKLCVEGSG</sequence>
<keyword evidence="2" id="KW-1185">Reference proteome</keyword>
<organism evidence="1 2">
    <name type="scientific">Mycena pura</name>
    <dbReference type="NCBI Taxonomy" id="153505"/>
    <lineage>
        <taxon>Eukaryota</taxon>
        <taxon>Fungi</taxon>
        <taxon>Dikarya</taxon>
        <taxon>Basidiomycota</taxon>
        <taxon>Agaricomycotina</taxon>
        <taxon>Agaricomycetes</taxon>
        <taxon>Agaricomycetidae</taxon>
        <taxon>Agaricales</taxon>
        <taxon>Marasmiineae</taxon>
        <taxon>Mycenaceae</taxon>
        <taxon>Mycena</taxon>
    </lineage>
</organism>
<proteinExistence type="predicted"/>
<dbReference type="Proteomes" id="UP001219525">
    <property type="component" value="Unassembled WGS sequence"/>
</dbReference>
<accession>A0AAD6VU97</accession>
<reference evidence="1" key="1">
    <citation type="submission" date="2023-03" db="EMBL/GenBank/DDBJ databases">
        <title>Massive genome expansion in bonnet fungi (Mycena s.s.) driven by repeated elements and novel gene families across ecological guilds.</title>
        <authorList>
            <consortium name="Lawrence Berkeley National Laboratory"/>
            <person name="Harder C.B."/>
            <person name="Miyauchi S."/>
            <person name="Viragh M."/>
            <person name="Kuo A."/>
            <person name="Thoen E."/>
            <person name="Andreopoulos B."/>
            <person name="Lu D."/>
            <person name="Skrede I."/>
            <person name="Drula E."/>
            <person name="Henrissat B."/>
            <person name="Morin E."/>
            <person name="Kohler A."/>
            <person name="Barry K."/>
            <person name="LaButti K."/>
            <person name="Morin E."/>
            <person name="Salamov A."/>
            <person name="Lipzen A."/>
            <person name="Mereny Z."/>
            <person name="Hegedus B."/>
            <person name="Baldrian P."/>
            <person name="Stursova M."/>
            <person name="Weitz H."/>
            <person name="Taylor A."/>
            <person name="Grigoriev I.V."/>
            <person name="Nagy L.G."/>
            <person name="Martin F."/>
            <person name="Kauserud H."/>
        </authorList>
    </citation>
    <scope>NUCLEOTIDE SEQUENCE</scope>
    <source>
        <strain evidence="1">9144</strain>
    </source>
</reference>
<dbReference type="EMBL" id="JARJCW010000016">
    <property type="protein sequence ID" value="KAJ7216078.1"/>
    <property type="molecule type" value="Genomic_DNA"/>
</dbReference>
<gene>
    <name evidence="1" type="ORF">GGX14DRAFT_562517</name>
</gene>
<dbReference type="AlphaFoldDB" id="A0AAD6VU97"/>
<protein>
    <submittedName>
        <fullName evidence="1">Uncharacterized protein</fullName>
    </submittedName>
</protein>
<name>A0AAD6VU97_9AGAR</name>
<evidence type="ECO:0000313" key="1">
    <source>
        <dbReference type="EMBL" id="KAJ7216078.1"/>
    </source>
</evidence>
<evidence type="ECO:0000313" key="2">
    <source>
        <dbReference type="Proteomes" id="UP001219525"/>
    </source>
</evidence>